<keyword evidence="2" id="KW-0472">Membrane</keyword>
<keyword evidence="2" id="KW-0812">Transmembrane</keyword>
<dbReference type="RefSeq" id="WP_093140752.1">
    <property type="nucleotide sequence ID" value="NZ_FOXF01000006.1"/>
</dbReference>
<name>A0A662ZGY0_9GAMM</name>
<gene>
    <name evidence="3" type="ORF">SAMN02910344_00584</name>
</gene>
<accession>A0A662ZGY0</accession>
<dbReference type="Proteomes" id="UP000243745">
    <property type="component" value="Unassembled WGS sequence"/>
</dbReference>
<evidence type="ECO:0000313" key="4">
    <source>
        <dbReference type="Proteomes" id="UP000243745"/>
    </source>
</evidence>
<feature type="transmembrane region" description="Helical" evidence="2">
    <location>
        <begin position="108"/>
        <end position="136"/>
    </location>
</feature>
<sequence length="188" mass="21170">MYNGSENNNSSNNGYTTAPDGNYNRDDSGNGYRTNTDNYMSSGYMRTDMKLRNEASSCRKWMIIAMALHASAMLLSIMGLPAAIVTFITMTRVMSFFDKARMYGDRTWVSVALWTYGIYMVGCVVTGFLAGFSLALKHKDEIQSSEAMVNEFLQEHNVAFLMFSLISVVLVLYLLAVWIKAFVALKKY</sequence>
<evidence type="ECO:0000313" key="3">
    <source>
        <dbReference type="EMBL" id="SFP15511.1"/>
    </source>
</evidence>
<keyword evidence="2" id="KW-1133">Transmembrane helix</keyword>
<reference evidence="3 4" key="1">
    <citation type="submission" date="2016-10" db="EMBL/GenBank/DDBJ databases">
        <authorList>
            <person name="Varghese N."/>
            <person name="Submissions S."/>
        </authorList>
    </citation>
    <scope>NUCLEOTIDE SEQUENCE [LARGE SCALE GENOMIC DNA]</scope>
    <source>
        <strain evidence="3 4">DSM 1361</strain>
    </source>
</reference>
<keyword evidence="4" id="KW-1185">Reference proteome</keyword>
<organism evidence="3 4">
    <name type="scientific">Ruminobacter amylophilus</name>
    <dbReference type="NCBI Taxonomy" id="867"/>
    <lineage>
        <taxon>Bacteria</taxon>
        <taxon>Pseudomonadati</taxon>
        <taxon>Pseudomonadota</taxon>
        <taxon>Gammaproteobacteria</taxon>
        <taxon>Aeromonadales</taxon>
        <taxon>Succinivibrionaceae</taxon>
        <taxon>Ruminobacter</taxon>
    </lineage>
</organism>
<feature type="compositionally biased region" description="Low complexity" evidence="1">
    <location>
        <begin position="1"/>
        <end position="14"/>
    </location>
</feature>
<evidence type="ECO:0000256" key="1">
    <source>
        <dbReference type="SAM" id="MobiDB-lite"/>
    </source>
</evidence>
<protein>
    <submittedName>
        <fullName evidence="3">Uncharacterized protein</fullName>
    </submittedName>
</protein>
<dbReference type="AlphaFoldDB" id="A0A662ZGY0"/>
<feature type="transmembrane region" description="Helical" evidence="2">
    <location>
        <begin position="157"/>
        <end position="179"/>
    </location>
</feature>
<evidence type="ECO:0000256" key="2">
    <source>
        <dbReference type="SAM" id="Phobius"/>
    </source>
</evidence>
<dbReference type="EMBL" id="FOXF01000006">
    <property type="protein sequence ID" value="SFP15511.1"/>
    <property type="molecule type" value="Genomic_DNA"/>
</dbReference>
<feature type="transmembrane region" description="Helical" evidence="2">
    <location>
        <begin position="61"/>
        <end position="88"/>
    </location>
</feature>
<proteinExistence type="predicted"/>
<feature type="region of interest" description="Disordered" evidence="1">
    <location>
        <begin position="1"/>
        <end position="35"/>
    </location>
</feature>